<dbReference type="Proteomes" id="UP001243330">
    <property type="component" value="Unassembled WGS sequence"/>
</dbReference>
<protein>
    <submittedName>
        <fullName evidence="1">Uncharacterized protein</fullName>
    </submittedName>
</protein>
<proteinExistence type="predicted"/>
<dbReference type="EMBL" id="JAQOWY010000261">
    <property type="protein sequence ID" value="KAK1845731.1"/>
    <property type="molecule type" value="Genomic_DNA"/>
</dbReference>
<sequence length="169" mass="19157">MRQIAEFCFFVRFDAGVSQEPVRRLASTGEQWRRCLTVVQAAVTCIMIANVMSPFDMVLVRANEAKRRRRREIDAGCTEATSLAEGEQGVRLGEGTTSWRWTNRVPLAKRNLLKHETREALTFSNWQKRTNCEMPQVSSCEMRDHCTARAASTSPVPIEGLGRLEQGRP</sequence>
<comment type="caution">
    <text evidence="1">The sequence shown here is derived from an EMBL/GenBank/DDBJ whole genome shotgun (WGS) entry which is preliminary data.</text>
</comment>
<evidence type="ECO:0000313" key="1">
    <source>
        <dbReference type="EMBL" id="KAK1845731.1"/>
    </source>
</evidence>
<evidence type="ECO:0000313" key="2">
    <source>
        <dbReference type="Proteomes" id="UP001243330"/>
    </source>
</evidence>
<dbReference type="AlphaFoldDB" id="A0AAD9EI68"/>
<keyword evidence="2" id="KW-1185">Reference proteome</keyword>
<accession>A0AAD9EI68</accession>
<organism evidence="1 2">
    <name type="scientific">Colletotrichum chrysophilum</name>
    <dbReference type="NCBI Taxonomy" id="1836956"/>
    <lineage>
        <taxon>Eukaryota</taxon>
        <taxon>Fungi</taxon>
        <taxon>Dikarya</taxon>
        <taxon>Ascomycota</taxon>
        <taxon>Pezizomycotina</taxon>
        <taxon>Sordariomycetes</taxon>
        <taxon>Hypocreomycetidae</taxon>
        <taxon>Glomerellales</taxon>
        <taxon>Glomerellaceae</taxon>
        <taxon>Colletotrichum</taxon>
        <taxon>Colletotrichum gloeosporioides species complex</taxon>
    </lineage>
</organism>
<reference evidence="1" key="1">
    <citation type="submission" date="2023-01" db="EMBL/GenBank/DDBJ databases">
        <title>Colletotrichum chrysophilum M932 genome sequence.</title>
        <authorList>
            <person name="Baroncelli R."/>
        </authorList>
    </citation>
    <scope>NUCLEOTIDE SEQUENCE</scope>
    <source>
        <strain evidence="1">M932</strain>
    </source>
</reference>
<gene>
    <name evidence="1" type="ORF">CCHR01_11641</name>
</gene>
<name>A0AAD9EI68_9PEZI</name>